<evidence type="ECO:0000313" key="1">
    <source>
        <dbReference type="EMBL" id="OEG15431.1"/>
    </source>
</evidence>
<reference evidence="2" key="1">
    <citation type="submission" date="2016-09" db="EMBL/GenBank/DDBJ databases">
        <authorList>
            <person name="Gulvik C.A."/>
        </authorList>
    </citation>
    <scope>NUCLEOTIDE SEQUENCE [LARGE SCALE GENOMIC DNA]</scope>
    <source>
        <strain evidence="2">LMG 26306</strain>
    </source>
</reference>
<evidence type="ECO:0000313" key="2">
    <source>
        <dbReference type="Proteomes" id="UP000094764"/>
    </source>
</evidence>
<sequence length="223" mass="25238">MKIQKCLSKLFILNSFFIICCLFVIRGGNVHADFVPPEVETAVIPEYNKPFKPVFTMQPTPLSVVNVLNFVEGSTNRQINQLLKYVYPKYSDAQLKSVTANLEQSNKFLNNQGYKTKISADQLNLSLLKEELSNRRPVIAYLSANGDYWIEQETSIIIYGYQKITFPGRPPQVVYMYQSVNHGNGAIYSGGESSIPLLLKESQTDPSANITFKWVSTLYGFNK</sequence>
<proteinExistence type="predicted"/>
<comment type="caution">
    <text evidence="1">The sequence shown here is derived from an EMBL/GenBank/DDBJ whole genome shotgun (WGS) entry which is preliminary data.</text>
</comment>
<dbReference type="Proteomes" id="UP000094764">
    <property type="component" value="Unassembled WGS sequence"/>
</dbReference>
<evidence type="ECO:0008006" key="3">
    <source>
        <dbReference type="Google" id="ProtNLM"/>
    </source>
</evidence>
<dbReference type="EMBL" id="MIKB01000015">
    <property type="protein sequence ID" value="OEG15431.1"/>
    <property type="molecule type" value="Genomic_DNA"/>
</dbReference>
<gene>
    <name evidence="1" type="ORF">BCR23_08145</name>
</gene>
<name>A0A1E5GRT8_9ENTE</name>
<accession>A0A1E5GRT8</accession>
<dbReference type="AlphaFoldDB" id="A0A1E5GRT8"/>
<keyword evidence="2" id="KW-1185">Reference proteome</keyword>
<dbReference type="RefSeq" id="WP_069635315.1">
    <property type="nucleotide sequence ID" value="NZ_JXKZ01000010.1"/>
</dbReference>
<dbReference type="Gene3D" id="3.90.70.10">
    <property type="entry name" value="Cysteine proteinases"/>
    <property type="match status" value="1"/>
</dbReference>
<protein>
    <recommendedName>
        <fullName evidence="3">Peptidase C39-like domain-containing protein</fullName>
    </recommendedName>
</protein>
<organism evidence="1 2">
    <name type="scientific">Enterococcus quebecensis</name>
    <dbReference type="NCBI Taxonomy" id="903983"/>
    <lineage>
        <taxon>Bacteria</taxon>
        <taxon>Bacillati</taxon>
        <taxon>Bacillota</taxon>
        <taxon>Bacilli</taxon>
        <taxon>Lactobacillales</taxon>
        <taxon>Enterococcaceae</taxon>
        <taxon>Enterococcus</taxon>
    </lineage>
</organism>